<dbReference type="InterPro" id="IPR036872">
    <property type="entry name" value="CH_dom_sf"/>
</dbReference>
<feature type="transmembrane region" description="Helical" evidence="2">
    <location>
        <begin position="12"/>
        <end position="33"/>
    </location>
</feature>
<evidence type="ECO:0000313" key="6">
    <source>
        <dbReference type="Proteomes" id="UP001175271"/>
    </source>
</evidence>
<dbReference type="GO" id="GO:0030705">
    <property type="term" value="P:cytoskeleton-dependent intracellular transport"/>
    <property type="evidence" value="ECO:0007669"/>
    <property type="project" value="InterPro"/>
</dbReference>
<feature type="transmembrane region" description="Helical" evidence="2">
    <location>
        <begin position="805"/>
        <end position="824"/>
    </location>
</feature>
<evidence type="ECO:0000259" key="3">
    <source>
        <dbReference type="Pfam" id="PF10328"/>
    </source>
</evidence>
<feature type="domain" description="HOOK N-terminal" evidence="4">
    <location>
        <begin position="276"/>
        <end position="417"/>
    </location>
</feature>
<dbReference type="Proteomes" id="UP001175271">
    <property type="component" value="Unassembled WGS sequence"/>
</dbReference>
<proteinExistence type="predicted"/>
<feature type="transmembrane region" description="Helical" evidence="2">
    <location>
        <begin position="45"/>
        <end position="67"/>
    </location>
</feature>
<sequence>MDRDVVAHEQAVAAFLMITVGAAGIMINGYVLYGVLVHKAFGKVFGAICASQILANLGNSFVFAVLVGPISIIDFDFHKTYWGTRCGQLLVIFWNASLLSHLLTSVNRCANVLLPCKQTENVFSPKLTHYLIAFTWIFALCQGIPYFLPACTLEFSAAQFKFNFHETDCKPYLYYYADYYYSIIVVSLIAMVDICTVLQIRSLQKKKILHKKSKDVKFFFQALIQAIITMTELVVYFWLSSLFANNKWAYFYATTLIWIVEECCDGIRMNNFSLEFLNGLLEWTKTLGVTETVESVSSGCGIARCLHRIDSQFFSDEWLRGTEGVKHDDNFRMKTNNIRKVTRKIEDYYDKVLKRQFNPEKWFVDSAKIGELQDHTHIGRLLVLTLSVATLGPRSEEFVKQLSDLQLSTHVQKELMTIMWKIDRDMPDCGRGDLNHSETGQALRSVNDLKNDNARLNVMIDSCKAEIRALKSENEDLLSQLDESNAKLVDLDVAQQEVLNYRNIVSRLKDHGRRMDDICYEKELEEQTLRDEISRCREIIKKFEDSKEDELISHLKDENLNLSTQVQVLSERLEAAELRVPEIEGLRLRLKDVNTLRSENKVLREKLDSYIPTAVELEDERRINEDLKAKFEELKLNMSDVEVRLVAETVRAEQAECELAKAKMKLEEMEAIKNELIVEQVRLKEEIADRGTPSLAHDLEISGYDPTTLEPLTVDERIQLKMETERLRSTIEESQKERCKLKEEFERQISELHAELRISKDQLAQEQLLLAKLYAERSTDSSAATSSCLADSSRKCSSIFASTSTWILIAFVSILIPTVLYVLFNQQRTDTWKRSFVPT</sequence>
<keyword evidence="6" id="KW-1185">Reference proteome</keyword>
<evidence type="ECO:0000313" key="5">
    <source>
        <dbReference type="EMBL" id="KAK0414136.1"/>
    </source>
</evidence>
<dbReference type="InterPro" id="IPR019430">
    <property type="entry name" value="7TM_GPCR_serpentine_rcpt_Srx"/>
</dbReference>
<protein>
    <submittedName>
        <fullName evidence="5">Uncharacterized protein</fullName>
    </submittedName>
</protein>
<dbReference type="AlphaFoldDB" id="A0AA39LXR8"/>
<dbReference type="SUPFAM" id="SSF116907">
    <property type="entry name" value="Hook domain"/>
    <property type="match status" value="1"/>
</dbReference>
<evidence type="ECO:0000256" key="1">
    <source>
        <dbReference type="SAM" id="Coils"/>
    </source>
</evidence>
<dbReference type="PANTHER" id="PTHR23017:SF3">
    <property type="entry name" value="G-PROTEIN COUPLED RECEPTORS FAMILY 1 PROFILE DOMAIN-CONTAINING PROTEIN"/>
    <property type="match status" value="1"/>
</dbReference>
<dbReference type="SUPFAM" id="SSF81321">
    <property type="entry name" value="Family A G protein-coupled receptor-like"/>
    <property type="match status" value="1"/>
</dbReference>
<reference evidence="5" key="1">
    <citation type="submission" date="2023-06" db="EMBL/GenBank/DDBJ databases">
        <title>Genomic analysis of the entomopathogenic nematode Steinernema hermaphroditum.</title>
        <authorList>
            <person name="Schwarz E.M."/>
            <person name="Heppert J.K."/>
            <person name="Baniya A."/>
            <person name="Schwartz H.T."/>
            <person name="Tan C.-H."/>
            <person name="Antoshechkin I."/>
            <person name="Sternberg P.W."/>
            <person name="Goodrich-Blair H."/>
            <person name="Dillman A.R."/>
        </authorList>
    </citation>
    <scope>NUCLEOTIDE SEQUENCE</scope>
    <source>
        <strain evidence="5">PS9179</strain>
        <tissue evidence="5">Whole animal</tissue>
    </source>
</reference>
<feature type="coiled-coil region" evidence="1">
    <location>
        <begin position="446"/>
        <end position="487"/>
    </location>
</feature>
<feature type="transmembrane region" description="Helical" evidence="2">
    <location>
        <begin position="127"/>
        <end position="148"/>
    </location>
</feature>
<keyword evidence="2" id="KW-0812">Transmembrane</keyword>
<dbReference type="CDD" id="cd00637">
    <property type="entry name" value="7tm_classA_rhodopsin-like"/>
    <property type="match status" value="1"/>
</dbReference>
<feature type="coiled-coil region" evidence="1">
    <location>
        <begin position="617"/>
        <end position="686"/>
    </location>
</feature>
<dbReference type="EMBL" id="JAUCMV010000003">
    <property type="protein sequence ID" value="KAK0414136.1"/>
    <property type="molecule type" value="Genomic_DNA"/>
</dbReference>
<dbReference type="Pfam" id="PF10328">
    <property type="entry name" value="7TM_GPCR_Srx"/>
    <property type="match status" value="1"/>
</dbReference>
<organism evidence="5 6">
    <name type="scientific">Steinernema hermaphroditum</name>
    <dbReference type="NCBI Taxonomy" id="289476"/>
    <lineage>
        <taxon>Eukaryota</taxon>
        <taxon>Metazoa</taxon>
        <taxon>Ecdysozoa</taxon>
        <taxon>Nematoda</taxon>
        <taxon>Chromadorea</taxon>
        <taxon>Rhabditida</taxon>
        <taxon>Tylenchina</taxon>
        <taxon>Panagrolaimomorpha</taxon>
        <taxon>Strongyloidoidea</taxon>
        <taxon>Steinernematidae</taxon>
        <taxon>Steinernema</taxon>
    </lineage>
</organism>
<feature type="transmembrane region" description="Helical" evidence="2">
    <location>
        <begin position="218"/>
        <end position="239"/>
    </location>
</feature>
<keyword evidence="2" id="KW-0472">Membrane</keyword>
<feature type="transmembrane region" description="Helical" evidence="2">
    <location>
        <begin position="179"/>
        <end position="198"/>
    </location>
</feature>
<evidence type="ECO:0000259" key="4">
    <source>
        <dbReference type="Pfam" id="PF19047"/>
    </source>
</evidence>
<feature type="domain" description="7TM GPCR serpentine receptor class x (Srx)" evidence="3">
    <location>
        <begin position="18"/>
        <end position="269"/>
    </location>
</feature>
<accession>A0AA39LXR8</accession>
<evidence type="ECO:0000256" key="2">
    <source>
        <dbReference type="SAM" id="Phobius"/>
    </source>
</evidence>
<feature type="coiled-coil region" evidence="1">
    <location>
        <begin position="717"/>
        <end position="762"/>
    </location>
</feature>
<feature type="transmembrane region" description="Helical" evidence="2">
    <location>
        <begin position="87"/>
        <end position="106"/>
    </location>
</feature>
<gene>
    <name evidence="5" type="ORF">QR680_007162</name>
</gene>
<name>A0AA39LXR8_9BILA</name>
<dbReference type="Gene3D" id="1.20.1070.10">
    <property type="entry name" value="Rhodopsin 7-helix transmembrane proteins"/>
    <property type="match status" value="1"/>
</dbReference>
<dbReference type="InterPro" id="IPR043936">
    <property type="entry name" value="HOOK_N"/>
</dbReference>
<keyword evidence="1" id="KW-0175">Coiled coil</keyword>
<dbReference type="Gene3D" id="1.10.418.10">
    <property type="entry name" value="Calponin-like domain"/>
    <property type="match status" value="1"/>
</dbReference>
<dbReference type="PANTHER" id="PTHR23017">
    <property type="entry name" value="SERPENTINE RECEPTOR, CLASS X"/>
    <property type="match status" value="1"/>
</dbReference>
<dbReference type="Pfam" id="PF19047">
    <property type="entry name" value="HOOK_N"/>
    <property type="match status" value="1"/>
</dbReference>
<keyword evidence="2" id="KW-1133">Transmembrane helix</keyword>
<feature type="coiled-coil region" evidence="1">
    <location>
        <begin position="552"/>
        <end position="579"/>
    </location>
</feature>
<comment type="caution">
    <text evidence="5">The sequence shown here is derived from an EMBL/GenBank/DDBJ whole genome shotgun (WGS) entry which is preliminary data.</text>
</comment>